<dbReference type="AlphaFoldDB" id="A0A1L0CZY5"/>
<proteinExistence type="predicted"/>
<protein>
    <recommendedName>
        <fullName evidence="5">Protein FMP25, mitochondrial</fullName>
    </recommendedName>
</protein>
<feature type="transmembrane region" description="Helical" evidence="2">
    <location>
        <begin position="130"/>
        <end position="153"/>
    </location>
</feature>
<keyword evidence="2" id="KW-1133">Transmembrane helix</keyword>
<feature type="coiled-coil region" evidence="1">
    <location>
        <begin position="33"/>
        <end position="86"/>
    </location>
</feature>
<sequence length="621" mass="70873">MMLKGRSLKSITLSNINHHALLLNNTCSKRFYAKHNDDDIKDYEKNMNEMINQVNEELMSERMDVNNKFLEQKLKAEEELKQKRLNTFNRYTTYSGGESDSKPEIGSTFKPERSKSYELKKKILNKSMNYKIWVLSGLVLIGIVGGNDIYNYFVHQEQFVEMGETIKDVQNKKIAKKQAKLEKKVSKMNQVLKLGDFGIISWQNNNFSVILSDFVKKQGITDVVEDLVDNKLFLINGKGDLYEYSGENKTVNRILKGLNLKELKLSNQKLYIKNKNNEIIVLPIKQEIFNDLTIKRSLLKPWSTYTSYHKKIKNAEGKVLQFKQFDVGESNFVGQTFDGAVYSATTLTRQQQINHNFNRGQFGLPEYPPTKLVEFAQIQKTDLKEYPSEDDADWEALNDNYDNKLLEEDLPYKNDLVTSTYFSKSNKVVNRNIIKLSTGKNHTYFIDSNSTILAYGDNSVGQIYLQKIGTMKGYPLVLSRLPNSVKCLDVFCVGDNTYFLVEDVISNTSNQLMMLSCGSGSMGELANGQFKINQADATKFGQKGLANIKDVIKIGGINDKRYGIFEMKNGEYKLCLWGNNNDGGLPGIMAGKRYNQVQEPNVLLNKDSKVLLTKNFGTLIY</sequence>
<organism evidence="3 4">
    <name type="scientific">Hanseniaspora guilliermondii</name>
    <dbReference type="NCBI Taxonomy" id="56406"/>
    <lineage>
        <taxon>Eukaryota</taxon>
        <taxon>Fungi</taxon>
        <taxon>Dikarya</taxon>
        <taxon>Ascomycota</taxon>
        <taxon>Saccharomycotina</taxon>
        <taxon>Saccharomycetes</taxon>
        <taxon>Saccharomycodales</taxon>
        <taxon>Saccharomycodaceae</taxon>
        <taxon>Hanseniaspora</taxon>
    </lineage>
</organism>
<dbReference type="Proteomes" id="UP000183365">
    <property type="component" value="Unassembled WGS sequence"/>
</dbReference>
<dbReference type="PANTHER" id="PTHR47563">
    <property type="entry name" value="PROTEIN FMP25, MITOCHONDRIAL"/>
    <property type="match status" value="1"/>
</dbReference>
<dbReference type="PANTHER" id="PTHR47563:SF1">
    <property type="entry name" value="PROTEIN FMP25, MITOCHONDRIAL"/>
    <property type="match status" value="1"/>
</dbReference>
<dbReference type="InterPro" id="IPR009091">
    <property type="entry name" value="RCC1/BLIP-II"/>
</dbReference>
<dbReference type="GO" id="GO:0005743">
    <property type="term" value="C:mitochondrial inner membrane"/>
    <property type="evidence" value="ECO:0007669"/>
    <property type="project" value="TreeGrafter"/>
</dbReference>
<evidence type="ECO:0000313" key="4">
    <source>
        <dbReference type="Proteomes" id="UP000183365"/>
    </source>
</evidence>
<dbReference type="OrthoDB" id="10256179at2759"/>
<keyword evidence="4" id="KW-1185">Reference proteome</keyword>
<dbReference type="Pfam" id="PF13540">
    <property type="entry name" value="RCC1_2"/>
    <property type="match status" value="1"/>
</dbReference>
<evidence type="ECO:0000313" key="3">
    <source>
        <dbReference type="EMBL" id="SGZ40431.1"/>
    </source>
</evidence>
<dbReference type="Gene3D" id="2.130.10.30">
    <property type="entry name" value="Regulator of chromosome condensation 1/beta-lactamase-inhibitor protein II"/>
    <property type="match status" value="1"/>
</dbReference>
<evidence type="ECO:0008006" key="5">
    <source>
        <dbReference type="Google" id="ProtNLM"/>
    </source>
</evidence>
<accession>A0A1L0CZY5</accession>
<dbReference type="VEuPathDB" id="FungiDB:HGUI_02631"/>
<dbReference type="EMBL" id="FQNF01000050">
    <property type="protein sequence ID" value="SGZ40431.1"/>
    <property type="molecule type" value="Genomic_DNA"/>
</dbReference>
<keyword evidence="2" id="KW-0472">Membrane</keyword>
<keyword evidence="2" id="KW-0812">Transmembrane</keyword>
<dbReference type="InterPro" id="IPR053245">
    <property type="entry name" value="MitoProcess-Associated"/>
</dbReference>
<evidence type="ECO:0000256" key="2">
    <source>
        <dbReference type="SAM" id="Phobius"/>
    </source>
</evidence>
<dbReference type="SUPFAM" id="SSF50985">
    <property type="entry name" value="RCC1/BLIP-II"/>
    <property type="match status" value="1"/>
</dbReference>
<evidence type="ECO:0000256" key="1">
    <source>
        <dbReference type="SAM" id="Coils"/>
    </source>
</evidence>
<dbReference type="GO" id="GO:0034551">
    <property type="term" value="P:mitochondrial respiratory chain complex III assembly"/>
    <property type="evidence" value="ECO:0007669"/>
    <property type="project" value="TreeGrafter"/>
</dbReference>
<keyword evidence="1" id="KW-0175">Coiled coil</keyword>
<gene>
    <name evidence="3" type="ORF">HGUI_02631</name>
</gene>
<reference evidence="4" key="1">
    <citation type="submission" date="2016-11" db="EMBL/GenBank/DDBJ databases">
        <authorList>
            <person name="Guldener U."/>
        </authorList>
    </citation>
    <scope>NUCLEOTIDE SEQUENCE [LARGE SCALE GENOMIC DNA]</scope>
</reference>
<name>A0A1L0CZY5_9ASCO</name>